<evidence type="ECO:0000256" key="1">
    <source>
        <dbReference type="ARBA" id="ARBA00001947"/>
    </source>
</evidence>
<dbReference type="PANTHER" id="PTHR43161:SF23">
    <property type="entry name" value="(R,R)-BUTANEDIOL DEHYDROGENASE-RELATED"/>
    <property type="match status" value="1"/>
</dbReference>
<dbReference type="InterPro" id="IPR002328">
    <property type="entry name" value="ADH_Zn_CS"/>
</dbReference>
<dbReference type="Gene3D" id="3.90.180.10">
    <property type="entry name" value="Medium-chain alcohol dehydrogenases, catalytic domain"/>
    <property type="match status" value="1"/>
</dbReference>
<evidence type="ECO:0000313" key="9">
    <source>
        <dbReference type="Proteomes" id="UP001274830"/>
    </source>
</evidence>
<dbReference type="EMBL" id="JAUTXT010000061">
    <property type="protein sequence ID" value="KAK3670168.1"/>
    <property type="molecule type" value="Genomic_DNA"/>
</dbReference>
<dbReference type="SMART" id="SM00829">
    <property type="entry name" value="PKS_ER"/>
    <property type="match status" value="1"/>
</dbReference>
<evidence type="ECO:0000259" key="7">
    <source>
        <dbReference type="SMART" id="SM00829"/>
    </source>
</evidence>
<comment type="cofactor">
    <cofactor evidence="1 6">
        <name>Zn(2+)</name>
        <dbReference type="ChEBI" id="CHEBI:29105"/>
    </cofactor>
</comment>
<dbReference type="SUPFAM" id="SSF50129">
    <property type="entry name" value="GroES-like"/>
    <property type="match status" value="1"/>
</dbReference>
<dbReference type="InterPro" id="IPR020843">
    <property type="entry name" value="ER"/>
</dbReference>
<evidence type="ECO:0000256" key="4">
    <source>
        <dbReference type="ARBA" id="ARBA00022833"/>
    </source>
</evidence>
<dbReference type="InterPro" id="IPR013154">
    <property type="entry name" value="ADH-like_N"/>
</dbReference>
<dbReference type="PANTHER" id="PTHR43161">
    <property type="entry name" value="SORBITOL DEHYDROGENASE"/>
    <property type="match status" value="1"/>
</dbReference>
<dbReference type="CDD" id="cd08233">
    <property type="entry name" value="butanediol_DH_like"/>
    <property type="match status" value="1"/>
</dbReference>
<reference evidence="8" key="1">
    <citation type="submission" date="2023-07" db="EMBL/GenBank/DDBJ databases">
        <title>Black Yeasts Isolated from many extreme environments.</title>
        <authorList>
            <person name="Coleine C."/>
            <person name="Stajich J.E."/>
            <person name="Selbmann L."/>
        </authorList>
    </citation>
    <scope>NUCLEOTIDE SEQUENCE</scope>
    <source>
        <strain evidence="8">CCFEE 5485</strain>
    </source>
</reference>
<sequence>MRALRFHSKGDIRLDDVEQPKCAPHEVRLKVAYCGVCGTDIHEYLDGPILIPADGEQNPNTGAKLPLILGHEFSGVVVEVGKDVKSVPLGQRVVVNPAMDDRHHSQSPCEICVRGRHNICLRSTFYGLQAPQGGFADEICVDAIACFPLPSSVSLKLAALVEPLAVAAHMIRISGFTPGQDVVIFGAGPIGSALVFLLRQYGAGKILVSEIAPSRSAQAMECGADKVIDPVTTAAQPAVSELIGPAGADIAFDACGLQTTLDAAFACTKPGGTIFNVAIHEKPLSLNLNLLTLSEKRLLAGNAYTAEDYNRVIEVLRSKGPEVEKFITAIVPLEQAVDGAFEELVRNKAMHNKILVEVNGEDCDSLRTAHSPASKL</sequence>
<dbReference type="InterPro" id="IPR013149">
    <property type="entry name" value="ADH-like_C"/>
</dbReference>
<dbReference type="InterPro" id="IPR036291">
    <property type="entry name" value="NAD(P)-bd_dom_sf"/>
</dbReference>
<name>A0AAE0TN03_9PEZI</name>
<dbReference type="GO" id="GO:0000721">
    <property type="term" value="F:(R,R)-butanediol dehydrogenase activity"/>
    <property type="evidence" value="ECO:0007669"/>
    <property type="project" value="TreeGrafter"/>
</dbReference>
<dbReference type="AlphaFoldDB" id="A0AAE0TN03"/>
<dbReference type="Pfam" id="PF00107">
    <property type="entry name" value="ADH_zinc_N"/>
    <property type="match status" value="1"/>
</dbReference>
<evidence type="ECO:0000256" key="5">
    <source>
        <dbReference type="ARBA" id="ARBA00023002"/>
    </source>
</evidence>
<gene>
    <name evidence="8" type="ORF">LTR78_009924</name>
</gene>
<dbReference type="SUPFAM" id="SSF51735">
    <property type="entry name" value="NAD(P)-binding Rossmann-fold domains"/>
    <property type="match status" value="1"/>
</dbReference>
<dbReference type="GO" id="GO:0034079">
    <property type="term" value="P:butanediol biosynthetic process"/>
    <property type="evidence" value="ECO:0007669"/>
    <property type="project" value="TreeGrafter"/>
</dbReference>
<dbReference type="Gene3D" id="3.40.50.720">
    <property type="entry name" value="NAD(P)-binding Rossmann-like Domain"/>
    <property type="match status" value="1"/>
</dbReference>
<keyword evidence="5" id="KW-0560">Oxidoreductase</keyword>
<dbReference type="GO" id="GO:0008270">
    <property type="term" value="F:zinc ion binding"/>
    <property type="evidence" value="ECO:0007669"/>
    <property type="project" value="InterPro"/>
</dbReference>
<evidence type="ECO:0000313" key="8">
    <source>
        <dbReference type="EMBL" id="KAK3670168.1"/>
    </source>
</evidence>
<evidence type="ECO:0000256" key="2">
    <source>
        <dbReference type="ARBA" id="ARBA00008072"/>
    </source>
</evidence>
<protein>
    <recommendedName>
        <fullName evidence="7">Enoyl reductase (ER) domain-containing protein</fullName>
    </recommendedName>
</protein>
<keyword evidence="9" id="KW-1185">Reference proteome</keyword>
<dbReference type="InterPro" id="IPR011032">
    <property type="entry name" value="GroES-like_sf"/>
</dbReference>
<keyword evidence="3 6" id="KW-0479">Metal-binding</keyword>
<organism evidence="8 9">
    <name type="scientific">Recurvomyces mirabilis</name>
    <dbReference type="NCBI Taxonomy" id="574656"/>
    <lineage>
        <taxon>Eukaryota</taxon>
        <taxon>Fungi</taxon>
        <taxon>Dikarya</taxon>
        <taxon>Ascomycota</taxon>
        <taxon>Pezizomycotina</taxon>
        <taxon>Dothideomycetes</taxon>
        <taxon>Dothideomycetidae</taxon>
        <taxon>Mycosphaerellales</taxon>
        <taxon>Teratosphaeriaceae</taxon>
        <taxon>Recurvomyces</taxon>
    </lineage>
</organism>
<comment type="similarity">
    <text evidence="2 6">Belongs to the zinc-containing alcohol dehydrogenase family.</text>
</comment>
<feature type="domain" description="Enoyl reductase (ER)" evidence="7">
    <location>
        <begin position="10"/>
        <end position="356"/>
    </location>
</feature>
<dbReference type="GO" id="GO:0005737">
    <property type="term" value="C:cytoplasm"/>
    <property type="evidence" value="ECO:0007669"/>
    <property type="project" value="TreeGrafter"/>
</dbReference>
<comment type="caution">
    <text evidence="8">The sequence shown here is derived from an EMBL/GenBank/DDBJ whole genome shotgun (WGS) entry which is preliminary data.</text>
</comment>
<proteinExistence type="inferred from homology"/>
<dbReference type="PROSITE" id="PS00059">
    <property type="entry name" value="ADH_ZINC"/>
    <property type="match status" value="1"/>
</dbReference>
<accession>A0AAE0TN03</accession>
<dbReference type="Pfam" id="PF08240">
    <property type="entry name" value="ADH_N"/>
    <property type="match status" value="1"/>
</dbReference>
<keyword evidence="4 6" id="KW-0862">Zinc</keyword>
<evidence type="ECO:0000256" key="6">
    <source>
        <dbReference type="RuleBase" id="RU361277"/>
    </source>
</evidence>
<dbReference type="Proteomes" id="UP001274830">
    <property type="component" value="Unassembled WGS sequence"/>
</dbReference>
<evidence type="ECO:0000256" key="3">
    <source>
        <dbReference type="ARBA" id="ARBA00022723"/>
    </source>
</evidence>